<dbReference type="Proteomes" id="UP000078542">
    <property type="component" value="Unassembled WGS sequence"/>
</dbReference>
<proteinExistence type="predicted"/>
<dbReference type="AlphaFoldDB" id="A0A195CID5"/>
<organism evidence="2 3">
    <name type="scientific">Cyphomyrmex costatus</name>
    <dbReference type="NCBI Taxonomy" id="456900"/>
    <lineage>
        <taxon>Eukaryota</taxon>
        <taxon>Metazoa</taxon>
        <taxon>Ecdysozoa</taxon>
        <taxon>Arthropoda</taxon>
        <taxon>Hexapoda</taxon>
        <taxon>Insecta</taxon>
        <taxon>Pterygota</taxon>
        <taxon>Neoptera</taxon>
        <taxon>Endopterygota</taxon>
        <taxon>Hymenoptera</taxon>
        <taxon>Apocrita</taxon>
        <taxon>Aculeata</taxon>
        <taxon>Formicoidea</taxon>
        <taxon>Formicidae</taxon>
        <taxon>Myrmicinae</taxon>
        <taxon>Cyphomyrmex</taxon>
    </lineage>
</organism>
<reference evidence="2 3" key="1">
    <citation type="submission" date="2016-03" db="EMBL/GenBank/DDBJ databases">
        <title>Cyphomyrmex costatus WGS genome.</title>
        <authorList>
            <person name="Nygaard S."/>
            <person name="Hu H."/>
            <person name="Boomsma J."/>
            <person name="Zhang G."/>
        </authorList>
    </citation>
    <scope>NUCLEOTIDE SEQUENCE [LARGE SCALE GENOMIC DNA]</scope>
    <source>
        <strain evidence="2">MS0001</strain>
        <tissue evidence="2">Whole body</tissue>
    </source>
</reference>
<dbReference type="STRING" id="456900.A0A195CID5"/>
<evidence type="ECO:0000313" key="3">
    <source>
        <dbReference type="Proteomes" id="UP000078542"/>
    </source>
</evidence>
<feature type="region of interest" description="Disordered" evidence="1">
    <location>
        <begin position="1"/>
        <end position="27"/>
    </location>
</feature>
<protein>
    <submittedName>
        <fullName evidence="2">Uncharacterized protein</fullName>
    </submittedName>
</protein>
<name>A0A195CID5_9HYME</name>
<accession>A0A195CID5</accession>
<evidence type="ECO:0000256" key="1">
    <source>
        <dbReference type="SAM" id="MobiDB-lite"/>
    </source>
</evidence>
<sequence>MQLLSDDETTMIPDEPRNCRRSGGASSRTKCCRGAFDFIIKLRLRGTANMNRVCSCVAQTLRNSRLSKVVASTGVLLPPCETMLVCQCQWMRVIGHEGIVGVRQYIELVRRLQSSEPSGKRRAMCLMPLVKHGYVVLLADQEDLFVVGGVDNAIILYRAIEKDETQGQWRLRGGGEERKDILWSSNGPWTMTFLRTDDINRLARESDKEESEQEKTVLFARSTSDSFVVFFPFFVFGEFYSRESRKKREIRKEVYGEINADILLLQCGNILPVSCMNTFGTNRTIILNPFFPCEHLCSLKEGDLYTTFESEFMEYTSFSGQYFPYLDRQHPSRDIVMEPRRRAGGNKDAVRAAKEGRYCASVKLDAGRIVAAMLSGTVHIYYWD</sequence>
<evidence type="ECO:0000313" key="2">
    <source>
        <dbReference type="EMBL" id="KYN00501.1"/>
    </source>
</evidence>
<gene>
    <name evidence="2" type="ORF">ALC62_08805</name>
</gene>
<dbReference type="EMBL" id="KQ977720">
    <property type="protein sequence ID" value="KYN00501.1"/>
    <property type="molecule type" value="Genomic_DNA"/>
</dbReference>
<keyword evidence="3" id="KW-1185">Reference proteome</keyword>